<dbReference type="EMBL" id="CAJVCH010202945">
    <property type="protein sequence ID" value="CAG7730934.1"/>
    <property type="molecule type" value="Genomic_DNA"/>
</dbReference>
<sequence length="78" mass="9139">QEQRVSLYHSQNMGHLGAQQTLTTMRNLSLLTSYQYKLSTSSITKRMWGQNGESHWENCIQNENENSVYFQGFLRKPI</sequence>
<keyword evidence="2" id="KW-1185">Reference proteome</keyword>
<accession>A0A8J2K415</accession>
<dbReference type="AlphaFoldDB" id="A0A8J2K415"/>
<proteinExistence type="predicted"/>
<evidence type="ECO:0000313" key="1">
    <source>
        <dbReference type="EMBL" id="CAG7730934.1"/>
    </source>
</evidence>
<gene>
    <name evidence="1" type="ORF">AFUS01_LOCUS19547</name>
</gene>
<feature type="non-terminal residue" evidence="1">
    <location>
        <position position="1"/>
    </location>
</feature>
<dbReference type="Proteomes" id="UP000708208">
    <property type="component" value="Unassembled WGS sequence"/>
</dbReference>
<reference evidence="1" key="1">
    <citation type="submission" date="2021-06" db="EMBL/GenBank/DDBJ databases">
        <authorList>
            <person name="Hodson N. C."/>
            <person name="Mongue J. A."/>
            <person name="Jaron S. K."/>
        </authorList>
    </citation>
    <scope>NUCLEOTIDE SEQUENCE</scope>
</reference>
<evidence type="ECO:0000313" key="2">
    <source>
        <dbReference type="Proteomes" id="UP000708208"/>
    </source>
</evidence>
<organism evidence="1 2">
    <name type="scientific">Allacma fusca</name>
    <dbReference type="NCBI Taxonomy" id="39272"/>
    <lineage>
        <taxon>Eukaryota</taxon>
        <taxon>Metazoa</taxon>
        <taxon>Ecdysozoa</taxon>
        <taxon>Arthropoda</taxon>
        <taxon>Hexapoda</taxon>
        <taxon>Collembola</taxon>
        <taxon>Symphypleona</taxon>
        <taxon>Sminthuridae</taxon>
        <taxon>Allacma</taxon>
    </lineage>
</organism>
<protein>
    <submittedName>
        <fullName evidence="1">Uncharacterized protein</fullName>
    </submittedName>
</protein>
<name>A0A8J2K415_9HEXA</name>
<comment type="caution">
    <text evidence="1">The sequence shown here is derived from an EMBL/GenBank/DDBJ whole genome shotgun (WGS) entry which is preliminary data.</text>
</comment>